<dbReference type="RefSeq" id="WP_161820355.1">
    <property type="nucleotide sequence ID" value="NZ_JAACJS010000015.1"/>
</dbReference>
<organism evidence="2 3">
    <name type="scientific">Sediminibacterium roseum</name>
    <dbReference type="NCBI Taxonomy" id="1978412"/>
    <lineage>
        <taxon>Bacteria</taxon>
        <taxon>Pseudomonadati</taxon>
        <taxon>Bacteroidota</taxon>
        <taxon>Chitinophagia</taxon>
        <taxon>Chitinophagales</taxon>
        <taxon>Chitinophagaceae</taxon>
        <taxon>Sediminibacterium</taxon>
    </lineage>
</organism>
<feature type="domain" description="N-acetyltransferase" evidence="1">
    <location>
        <begin position="3"/>
        <end position="155"/>
    </location>
</feature>
<accession>A0ABW9ZY37</accession>
<dbReference type="Pfam" id="PF00583">
    <property type="entry name" value="Acetyltransf_1"/>
    <property type="match status" value="1"/>
</dbReference>
<comment type="caution">
    <text evidence="2">The sequence shown here is derived from an EMBL/GenBank/DDBJ whole genome shotgun (WGS) entry which is preliminary data.</text>
</comment>
<evidence type="ECO:0000313" key="3">
    <source>
        <dbReference type="Proteomes" id="UP000753802"/>
    </source>
</evidence>
<dbReference type="Proteomes" id="UP000753802">
    <property type="component" value="Unassembled WGS sequence"/>
</dbReference>
<dbReference type="PROSITE" id="PS51186">
    <property type="entry name" value="GNAT"/>
    <property type="match status" value="1"/>
</dbReference>
<evidence type="ECO:0000313" key="2">
    <source>
        <dbReference type="EMBL" id="NCI52098.1"/>
    </source>
</evidence>
<dbReference type="InterPro" id="IPR016181">
    <property type="entry name" value="Acyl_CoA_acyltransferase"/>
</dbReference>
<gene>
    <name evidence="2" type="ORF">GWC95_19390</name>
</gene>
<dbReference type="InterPro" id="IPR000182">
    <property type="entry name" value="GNAT_dom"/>
</dbReference>
<proteinExistence type="predicted"/>
<keyword evidence="3" id="KW-1185">Reference proteome</keyword>
<name>A0ABW9ZY37_9BACT</name>
<sequence length="172" mass="20225">MQTNIVHAEEADVPVVCRLFEEAIAYQKDNQFIGWNTYDRFFIEKDIHQKLLYKITTQESLLGVFSVCYRDELIWRKKEKGDALYLHRIIVNRSPGHKNFFSRVLAWAIAEAKQNNLSYVRMDTWAGNEKLIGYYKSFGFTLVEHYTTADTPDLPQQHRNLHVALLELVVEK</sequence>
<dbReference type="SUPFAM" id="SSF55729">
    <property type="entry name" value="Acyl-CoA N-acyltransferases (Nat)"/>
    <property type="match status" value="1"/>
</dbReference>
<reference evidence="2 3" key="1">
    <citation type="submission" date="2020-01" db="EMBL/GenBank/DDBJ databases">
        <title>Genome analysis.</title>
        <authorList>
            <person name="Wu S."/>
            <person name="Wang G."/>
        </authorList>
    </citation>
    <scope>NUCLEOTIDE SEQUENCE [LARGE SCALE GENOMIC DNA]</scope>
    <source>
        <strain evidence="2 3">SYL130</strain>
    </source>
</reference>
<evidence type="ECO:0000259" key="1">
    <source>
        <dbReference type="PROSITE" id="PS51186"/>
    </source>
</evidence>
<dbReference type="Gene3D" id="3.40.630.30">
    <property type="match status" value="1"/>
</dbReference>
<protein>
    <submittedName>
        <fullName evidence="2">GNAT family N-acetyltransferase</fullName>
    </submittedName>
</protein>
<dbReference type="EMBL" id="JAACJS010000015">
    <property type="protein sequence ID" value="NCI52098.1"/>
    <property type="molecule type" value="Genomic_DNA"/>
</dbReference>